<comment type="subcellular location">
    <subcellularLocation>
        <location evidence="1">Mitochondrion</location>
    </subcellularLocation>
</comment>
<gene>
    <name evidence="8" type="ORF">PV328_006857</name>
</gene>
<dbReference type="PANTHER" id="PTHR12810:SF0">
    <property type="entry name" value="SMALL RIBOSOMAL SUBUNIT PROTEIN MS29"/>
    <property type="match status" value="1"/>
</dbReference>
<dbReference type="EMBL" id="JAQQBS010000002">
    <property type="protein sequence ID" value="KAK0173700.1"/>
    <property type="molecule type" value="Genomic_DNA"/>
</dbReference>
<dbReference type="Pfam" id="PF10236">
    <property type="entry name" value="DAP3"/>
    <property type="match status" value="1"/>
</dbReference>
<keyword evidence="5" id="KW-0496">Mitochondrion</keyword>
<keyword evidence="3" id="KW-0809">Transit peptide</keyword>
<evidence type="ECO:0000256" key="4">
    <source>
        <dbReference type="ARBA" id="ARBA00022980"/>
    </source>
</evidence>
<sequence length="388" mass="44510">MALSFRCLLRGLSRPVVRNNSTIAETAQVLDEPIQTFRTIENNPINHTNDHINRFYTMPPAVADKLFRYGGLPKRYVAQVTTFMENAILVREPALEIISYLQHADYTKPANRYVLYGEIGVGKSVTLMHILHYGLESKRIIVHVPWVRNWFRRAKEVAPSQSKEGFYDIPVDAAAWLIHFKHQNASLLSELDLKLSKDYVWNAREKNPAGSSLVQLLDFGMARPKYACDIIDGLANELKIASTAGKCNTLVVIDGFNSFFGNDTRIKGSDFKLVPPSQVTITQPFINLTKYDWCNSAIVLTVDEFAVSLKDHHQSIFPRFLLGKEGFEHLDPFLPVEVPNYSQDEFETVMEYYKERKWVRNISKEGQRELELLSNRNPYKLMRYTASL</sequence>
<reference evidence="8" key="1">
    <citation type="journal article" date="2023" name="bioRxiv">
        <title>Scaffold-level genome assemblies of two parasitoid biocontrol wasps reveal the parthenogenesis mechanism and an associated novel virus.</title>
        <authorList>
            <person name="Inwood S."/>
            <person name="Skelly J."/>
            <person name="Guhlin J."/>
            <person name="Harrop T."/>
            <person name="Goldson S."/>
            <person name="Dearden P."/>
        </authorList>
    </citation>
    <scope>NUCLEOTIDE SEQUENCE</scope>
    <source>
        <strain evidence="8">Irish</strain>
        <tissue evidence="8">Whole body</tissue>
    </source>
</reference>
<dbReference type="InterPro" id="IPR019368">
    <property type="entry name" value="Ribosomal_mS29"/>
</dbReference>
<evidence type="ECO:0000256" key="5">
    <source>
        <dbReference type="ARBA" id="ARBA00023128"/>
    </source>
</evidence>
<accession>A0AA39FPZ8</accession>
<evidence type="ECO:0000256" key="2">
    <source>
        <dbReference type="ARBA" id="ARBA00009863"/>
    </source>
</evidence>
<dbReference type="InterPro" id="IPR008092">
    <property type="entry name" value="Ribosomal_mS29_met"/>
</dbReference>
<evidence type="ECO:0000256" key="7">
    <source>
        <dbReference type="ARBA" id="ARBA00035140"/>
    </source>
</evidence>
<organism evidence="8 9">
    <name type="scientific">Microctonus aethiopoides</name>
    <dbReference type="NCBI Taxonomy" id="144406"/>
    <lineage>
        <taxon>Eukaryota</taxon>
        <taxon>Metazoa</taxon>
        <taxon>Ecdysozoa</taxon>
        <taxon>Arthropoda</taxon>
        <taxon>Hexapoda</taxon>
        <taxon>Insecta</taxon>
        <taxon>Pterygota</taxon>
        <taxon>Neoptera</taxon>
        <taxon>Endopterygota</taxon>
        <taxon>Hymenoptera</taxon>
        <taxon>Apocrita</taxon>
        <taxon>Ichneumonoidea</taxon>
        <taxon>Braconidae</taxon>
        <taxon>Euphorinae</taxon>
        <taxon>Microctonus</taxon>
    </lineage>
</organism>
<evidence type="ECO:0000313" key="9">
    <source>
        <dbReference type="Proteomes" id="UP001168990"/>
    </source>
</evidence>
<comment type="caution">
    <text evidence="8">The sequence shown here is derived from an EMBL/GenBank/DDBJ whole genome shotgun (WGS) entry which is preliminary data.</text>
</comment>
<dbReference type="GO" id="GO:0006915">
    <property type="term" value="P:apoptotic process"/>
    <property type="evidence" value="ECO:0007669"/>
    <property type="project" value="InterPro"/>
</dbReference>
<dbReference type="PRINTS" id="PR01716">
    <property type="entry name" value="DEATHASSOCP3"/>
</dbReference>
<comment type="similarity">
    <text evidence="2">Belongs to the mitochondrion-specific ribosomal protein mS29 family.</text>
</comment>
<evidence type="ECO:0000256" key="1">
    <source>
        <dbReference type="ARBA" id="ARBA00004173"/>
    </source>
</evidence>
<protein>
    <recommendedName>
        <fullName evidence="7">Small ribosomal subunit protein mS29</fullName>
    </recommendedName>
</protein>
<dbReference type="GO" id="GO:0003735">
    <property type="term" value="F:structural constituent of ribosome"/>
    <property type="evidence" value="ECO:0007669"/>
    <property type="project" value="TreeGrafter"/>
</dbReference>
<evidence type="ECO:0000256" key="3">
    <source>
        <dbReference type="ARBA" id="ARBA00022946"/>
    </source>
</evidence>
<dbReference type="PANTHER" id="PTHR12810">
    <property type="entry name" value="MITOCHONDRIAL 28S RIBOSOMAL PROTEIN S29"/>
    <property type="match status" value="1"/>
</dbReference>
<name>A0AA39FPZ8_9HYME</name>
<dbReference type="GO" id="GO:0005763">
    <property type="term" value="C:mitochondrial small ribosomal subunit"/>
    <property type="evidence" value="ECO:0007669"/>
    <property type="project" value="TreeGrafter"/>
</dbReference>
<evidence type="ECO:0000256" key="6">
    <source>
        <dbReference type="ARBA" id="ARBA00023274"/>
    </source>
</evidence>
<dbReference type="AlphaFoldDB" id="A0AA39FPZ8"/>
<keyword evidence="9" id="KW-1185">Reference proteome</keyword>
<reference evidence="8" key="2">
    <citation type="submission" date="2023-03" db="EMBL/GenBank/DDBJ databases">
        <authorList>
            <person name="Inwood S.N."/>
            <person name="Skelly J.G."/>
            <person name="Guhlin J."/>
            <person name="Harrop T.W.R."/>
            <person name="Goldson S.G."/>
            <person name="Dearden P.K."/>
        </authorList>
    </citation>
    <scope>NUCLEOTIDE SEQUENCE</scope>
    <source>
        <strain evidence="8">Irish</strain>
        <tissue evidence="8">Whole body</tissue>
    </source>
</reference>
<keyword evidence="4" id="KW-0689">Ribosomal protein</keyword>
<evidence type="ECO:0000313" key="8">
    <source>
        <dbReference type="EMBL" id="KAK0173700.1"/>
    </source>
</evidence>
<dbReference type="Proteomes" id="UP001168990">
    <property type="component" value="Unassembled WGS sequence"/>
</dbReference>
<proteinExistence type="inferred from homology"/>
<keyword evidence="6" id="KW-0687">Ribonucleoprotein</keyword>